<dbReference type="SUPFAM" id="SSF58100">
    <property type="entry name" value="Bacterial hemolysins"/>
    <property type="match status" value="1"/>
</dbReference>
<accession>A0A9X6B924</accession>
<dbReference type="InterPro" id="IPR052785">
    <property type="entry name" value="Enterotoxin_cmpnt"/>
</dbReference>
<feature type="transmembrane region" description="Helical" evidence="1">
    <location>
        <begin position="235"/>
        <end position="263"/>
    </location>
</feature>
<keyword evidence="1" id="KW-0472">Membrane</keyword>
<proteinExistence type="predicted"/>
<keyword evidence="1" id="KW-0812">Transmembrane</keyword>
<feature type="transmembrane region" description="Helical" evidence="1">
    <location>
        <begin position="270"/>
        <end position="293"/>
    </location>
</feature>
<evidence type="ECO:0000256" key="1">
    <source>
        <dbReference type="SAM" id="Phobius"/>
    </source>
</evidence>
<comment type="caution">
    <text evidence="2">The sequence shown here is derived from an EMBL/GenBank/DDBJ whole genome shotgun (WGS) entry which is preliminary data.</text>
</comment>
<dbReference type="Pfam" id="PF05791">
    <property type="entry name" value="Bacillus_HBL"/>
    <property type="match status" value="1"/>
</dbReference>
<keyword evidence="1" id="KW-1133">Transmembrane helix</keyword>
<dbReference type="RefSeq" id="WP_078186823.1">
    <property type="nucleotide sequence ID" value="NZ_MUAU01000046.1"/>
</dbReference>
<dbReference type="Proteomes" id="UP000190641">
    <property type="component" value="Unassembled WGS sequence"/>
</dbReference>
<dbReference type="InterPro" id="IPR008414">
    <property type="entry name" value="HBL"/>
</dbReference>
<dbReference type="Gene3D" id="1.20.1170.10">
    <property type="match status" value="1"/>
</dbReference>
<dbReference type="CDD" id="cd22653">
    <property type="entry name" value="ClyA_HblB-like"/>
    <property type="match status" value="1"/>
</dbReference>
<dbReference type="PANTHER" id="PTHR38443:SF2">
    <property type="entry name" value="NON-HEMOLYTIC ENTEROTOXIN LYTIC COMPONENT L1"/>
    <property type="match status" value="1"/>
</dbReference>
<organism evidence="2 3">
    <name type="scientific">Bacillus cereus</name>
    <dbReference type="NCBI Taxonomy" id="1396"/>
    <lineage>
        <taxon>Bacteria</taxon>
        <taxon>Bacillati</taxon>
        <taxon>Bacillota</taxon>
        <taxon>Bacilli</taxon>
        <taxon>Bacillales</taxon>
        <taxon>Bacillaceae</taxon>
        <taxon>Bacillus</taxon>
        <taxon>Bacillus cereus group</taxon>
    </lineage>
</organism>
<gene>
    <name evidence="2" type="ORF">BLX06_15600</name>
</gene>
<name>A0A9X6B924_BACCE</name>
<evidence type="ECO:0000313" key="2">
    <source>
        <dbReference type="EMBL" id="OOR74154.1"/>
    </source>
</evidence>
<dbReference type="AlphaFoldDB" id="A0A9X6B924"/>
<dbReference type="GO" id="GO:0016020">
    <property type="term" value="C:membrane"/>
    <property type="evidence" value="ECO:0007669"/>
    <property type="project" value="InterPro"/>
</dbReference>
<evidence type="ECO:0000313" key="3">
    <source>
        <dbReference type="Proteomes" id="UP000190641"/>
    </source>
</evidence>
<dbReference type="PANTHER" id="PTHR38443">
    <property type="match status" value="1"/>
</dbReference>
<reference evidence="2 3" key="1">
    <citation type="submission" date="2017-01" db="EMBL/GenBank/DDBJ databases">
        <title>Bacillus cereus isolates.</title>
        <authorList>
            <person name="Beno S.M."/>
        </authorList>
    </citation>
    <scope>NUCLEOTIDE SEQUENCE [LARGE SCALE GENOMIC DNA]</scope>
    <source>
        <strain evidence="2 3">FSL K6-1030</strain>
    </source>
</reference>
<protein>
    <submittedName>
        <fullName evidence="2">Hemolysin BL lytic component L1</fullName>
    </submittedName>
</protein>
<dbReference type="EMBL" id="MUAU01000046">
    <property type="protein sequence ID" value="OOR74154.1"/>
    <property type="molecule type" value="Genomic_DNA"/>
</dbReference>
<sequence length="407" mass="43655">MKKSPYKIISAATMIAAITTGNILPSTHVLAQEQIVQEEPKSTYSLGPTGIKEALAETGSNILVMNLYASTMLKQPNVDLSGINLGAEGEKLIKQIHSDQEMSRVNAKYWMDTAKPKIQKTTRNIVNYNTQFQQYYDTLVDAAKQNKAPELKEGLQDLYNTINLNAKEVSEVIQILQKFKQKLYVDSTQLKNDVSGPDDKGGLTAILAGKDALIPQLQSEIESLRGTQKAHLDNALGWGIGGGLGMFLLLGGAIGGTVAIVVTGGTATPLVVGALGALTAAGVALGTASGVMLSKNLTAYNQISDQIGQLSEQVGAAQQAVVALTNTKATLTELYQTVDQAIVSLTNMKKQWDTMGANYSVLLDSVDSMQPQNTSLLVNDLDAARKEWNDIYQDADSIAKDMGFKVE</sequence>